<dbReference type="OrthoDB" id="456652at2"/>
<dbReference type="Pfam" id="PF07466">
    <property type="entry name" value="DUF1517"/>
    <property type="match status" value="1"/>
</dbReference>
<evidence type="ECO:0000313" key="1">
    <source>
        <dbReference type="EMBL" id="ACL42721.1"/>
    </source>
</evidence>
<dbReference type="AlphaFoldDB" id="B8HSS4"/>
<gene>
    <name evidence="1" type="ordered locus">Cyan7425_0328</name>
</gene>
<dbReference type="InterPro" id="IPR010903">
    <property type="entry name" value="DUF1517"/>
</dbReference>
<accession>B8HSS4</accession>
<dbReference type="KEGG" id="cyn:Cyan7425_0328"/>
<organism evidence="1">
    <name type="scientific">Cyanothece sp. (strain PCC 7425 / ATCC 29141)</name>
    <dbReference type="NCBI Taxonomy" id="395961"/>
    <lineage>
        <taxon>Bacteria</taxon>
        <taxon>Bacillati</taxon>
        <taxon>Cyanobacteriota</taxon>
        <taxon>Cyanophyceae</taxon>
        <taxon>Gomontiellales</taxon>
        <taxon>Cyanothecaceae</taxon>
        <taxon>Cyanothece</taxon>
    </lineage>
</organism>
<proteinExistence type="predicted"/>
<reference evidence="1" key="1">
    <citation type="submission" date="2009-01" db="EMBL/GenBank/DDBJ databases">
        <title>Complete sequence of chromosome Cyanothece sp. PCC 7425.</title>
        <authorList>
            <consortium name="US DOE Joint Genome Institute"/>
            <person name="Lucas S."/>
            <person name="Copeland A."/>
            <person name="Lapidus A."/>
            <person name="Glavina del Rio T."/>
            <person name="Dalin E."/>
            <person name="Tice H."/>
            <person name="Bruce D."/>
            <person name="Goodwin L."/>
            <person name="Pitluck S."/>
            <person name="Sims D."/>
            <person name="Meineke L."/>
            <person name="Brettin T."/>
            <person name="Detter J.C."/>
            <person name="Han C."/>
            <person name="Larimer F."/>
            <person name="Land M."/>
            <person name="Hauser L."/>
            <person name="Kyrpides N."/>
            <person name="Ovchinnikova G."/>
            <person name="Liberton M."/>
            <person name="Stoeckel J."/>
            <person name="Banerjee A."/>
            <person name="Singh A."/>
            <person name="Page L."/>
            <person name="Sato H."/>
            <person name="Zhao L."/>
            <person name="Sherman L."/>
            <person name="Pakrasi H."/>
            <person name="Richardson P."/>
        </authorList>
    </citation>
    <scope>NUCLEOTIDE SEQUENCE</scope>
    <source>
        <strain evidence="1">PCC 7425</strain>
    </source>
</reference>
<dbReference type="EMBL" id="CP001344">
    <property type="protein sequence ID" value="ACL42721.1"/>
    <property type="molecule type" value="Genomic_DNA"/>
</dbReference>
<dbReference type="HOGENOM" id="CLU_1364305_0_0_3"/>
<sequence>MSTWGDRWQQIQGKTRWVVCRIMLHLAGREVVPLLGILNRAAQQAIESEGDLRVLGADLVEICQALLQYDTYWRSIANEGDSFWQEGEAESYVNELFTDSAQRYRGSEVGLLGEDDELLTLPVAENLVVMLTIAYSGEAPALETDLSQRFALQAALKTIINLHYQERLAAIQVHYCPAQFGDQLTEEQLLLNFPELIPL</sequence>
<dbReference type="STRING" id="395961.Cyan7425_0328"/>
<name>B8HSS4_CYAP4</name>
<dbReference type="eggNOG" id="COG4371">
    <property type="taxonomic scope" value="Bacteria"/>
</dbReference>
<evidence type="ECO:0008006" key="2">
    <source>
        <dbReference type="Google" id="ProtNLM"/>
    </source>
</evidence>
<protein>
    <recommendedName>
        <fullName evidence="2">DUF1517 domain-containing protein</fullName>
    </recommendedName>
</protein>